<evidence type="ECO:0000256" key="9">
    <source>
        <dbReference type="NCBIfam" id="TIGR00362"/>
    </source>
</evidence>
<dbReference type="Pfam" id="PF08299">
    <property type="entry name" value="Bac_DnaA_C"/>
    <property type="match status" value="1"/>
</dbReference>
<dbReference type="NCBIfam" id="TIGR00362">
    <property type="entry name" value="DnaA"/>
    <property type="match status" value="1"/>
</dbReference>
<dbReference type="FunFam" id="3.40.50.300:FF:000668">
    <property type="entry name" value="Chromosomal replication initiator protein DnaA"/>
    <property type="match status" value="1"/>
</dbReference>
<dbReference type="InterPro" id="IPR001957">
    <property type="entry name" value="Chromosome_initiator_DnaA"/>
</dbReference>
<evidence type="ECO:0000256" key="12">
    <source>
        <dbReference type="SAM" id="MobiDB-lite"/>
    </source>
</evidence>
<evidence type="ECO:0000256" key="3">
    <source>
        <dbReference type="ARBA" id="ARBA00022705"/>
    </source>
</evidence>
<comment type="subunit">
    <text evidence="8">Oligomerizes as a right-handed, spiral filament on DNA at oriC.</text>
</comment>
<dbReference type="InterPro" id="IPR038454">
    <property type="entry name" value="DnaA_N_sf"/>
</dbReference>
<dbReference type="InterPro" id="IPR027417">
    <property type="entry name" value="P-loop_NTPase"/>
</dbReference>
<evidence type="ECO:0000313" key="15">
    <source>
        <dbReference type="EMBL" id="TQE94910.1"/>
    </source>
</evidence>
<dbReference type="InterPro" id="IPR003593">
    <property type="entry name" value="AAA+_ATPase"/>
</dbReference>
<dbReference type="CDD" id="cd06571">
    <property type="entry name" value="Bac_DnaA_C"/>
    <property type="match status" value="1"/>
</dbReference>
<dbReference type="PANTHER" id="PTHR30050:SF2">
    <property type="entry name" value="CHROMOSOMAL REPLICATION INITIATOR PROTEIN DNAA"/>
    <property type="match status" value="1"/>
</dbReference>
<dbReference type="GO" id="GO:0006275">
    <property type="term" value="P:regulation of DNA replication"/>
    <property type="evidence" value="ECO:0007669"/>
    <property type="project" value="UniProtKB-UniRule"/>
</dbReference>
<dbReference type="GO" id="GO:0005737">
    <property type="term" value="C:cytoplasm"/>
    <property type="evidence" value="ECO:0007669"/>
    <property type="project" value="UniProtKB-SubCell"/>
</dbReference>
<dbReference type="CDD" id="cd00009">
    <property type="entry name" value="AAA"/>
    <property type="match status" value="1"/>
</dbReference>
<dbReference type="Pfam" id="PF11638">
    <property type="entry name" value="DnaA_N"/>
    <property type="match status" value="1"/>
</dbReference>
<dbReference type="InterPro" id="IPR013317">
    <property type="entry name" value="DnaA_dom"/>
</dbReference>
<dbReference type="Gene3D" id="1.10.8.60">
    <property type="match status" value="1"/>
</dbReference>
<feature type="region of interest" description="Disordered" evidence="12">
    <location>
        <begin position="188"/>
        <end position="240"/>
    </location>
</feature>
<evidence type="ECO:0000259" key="14">
    <source>
        <dbReference type="SMART" id="SM00760"/>
    </source>
</evidence>
<comment type="caution">
    <text evidence="8">Lacks conserved residue(s) required for the propagation of feature annotation.</text>
</comment>
<dbReference type="HAMAP" id="MF_00377">
    <property type="entry name" value="DnaA_bact"/>
    <property type="match status" value="1"/>
</dbReference>
<evidence type="ECO:0000256" key="2">
    <source>
        <dbReference type="ARBA" id="ARBA00022490"/>
    </source>
</evidence>
<keyword evidence="3 8" id="KW-0235">DNA replication</keyword>
<dbReference type="Gene3D" id="1.10.1750.10">
    <property type="match status" value="1"/>
</dbReference>
<feature type="region of interest" description="Disordered" evidence="12">
    <location>
        <begin position="1"/>
        <end position="60"/>
    </location>
</feature>
<evidence type="ECO:0000256" key="11">
    <source>
        <dbReference type="RuleBase" id="RU004227"/>
    </source>
</evidence>
<dbReference type="PRINTS" id="PR00051">
    <property type="entry name" value="DNAA"/>
</dbReference>
<dbReference type="GO" id="GO:0006270">
    <property type="term" value="P:DNA replication initiation"/>
    <property type="evidence" value="ECO:0007669"/>
    <property type="project" value="UniProtKB-UniRule"/>
</dbReference>
<comment type="caution">
    <text evidence="15">The sequence shown here is derived from an EMBL/GenBank/DDBJ whole genome shotgun (WGS) entry which is preliminary data.</text>
</comment>
<feature type="binding site" evidence="8">
    <location>
        <position position="286"/>
    </location>
    <ligand>
        <name>ATP</name>
        <dbReference type="ChEBI" id="CHEBI:30616"/>
    </ligand>
</feature>
<proteinExistence type="inferred from homology"/>
<evidence type="ECO:0000259" key="13">
    <source>
        <dbReference type="SMART" id="SM00382"/>
    </source>
</evidence>
<gene>
    <name evidence="8 15" type="primary">dnaA</name>
    <name evidence="15" type="ORF">FKZ61_14505</name>
</gene>
<evidence type="ECO:0000313" key="16">
    <source>
        <dbReference type="Proteomes" id="UP000317371"/>
    </source>
</evidence>
<keyword evidence="2 8" id="KW-0963">Cytoplasm</keyword>
<feature type="binding site" evidence="8">
    <location>
        <position position="284"/>
    </location>
    <ligand>
        <name>ATP</name>
        <dbReference type="ChEBI" id="CHEBI:30616"/>
    </ligand>
</feature>
<evidence type="ECO:0000256" key="5">
    <source>
        <dbReference type="ARBA" id="ARBA00022840"/>
    </source>
</evidence>
<keyword evidence="7 8" id="KW-0238">DNA-binding</keyword>
<protein>
    <recommendedName>
        <fullName evidence="8 9">Chromosomal replication initiator protein DnaA</fullName>
    </recommendedName>
</protein>
<comment type="domain">
    <text evidence="8">Domain I is involved in oligomerization and binding regulators, domain II is flexibile and of varying length in different bacteria, domain III forms the AAA+ region, while domain IV binds dsDNA.</text>
</comment>
<evidence type="ECO:0000256" key="6">
    <source>
        <dbReference type="ARBA" id="ARBA00023121"/>
    </source>
</evidence>
<feature type="domain" description="AAA+ ATPase" evidence="13">
    <location>
        <begin position="273"/>
        <end position="400"/>
    </location>
</feature>
<feature type="binding site" evidence="8">
    <location>
        <position position="287"/>
    </location>
    <ligand>
        <name>ATP</name>
        <dbReference type="ChEBI" id="CHEBI:30616"/>
    </ligand>
</feature>
<keyword evidence="6 8" id="KW-0446">Lipid-binding</keyword>
<feature type="domain" description="Chromosomal replication initiator DnaA C-terminal" evidence="14">
    <location>
        <begin position="481"/>
        <end position="550"/>
    </location>
</feature>
<dbReference type="InterPro" id="IPR010921">
    <property type="entry name" value="Trp_repressor/repl_initiator"/>
</dbReference>
<dbReference type="Gene3D" id="3.30.300.180">
    <property type="match status" value="1"/>
</dbReference>
<dbReference type="OrthoDB" id="9807019at2"/>
<dbReference type="InterPro" id="IPR013159">
    <property type="entry name" value="DnaA_C"/>
</dbReference>
<dbReference type="FunCoup" id="A0A540VDR4">
    <property type="interactions" value="364"/>
</dbReference>
<keyword evidence="16" id="KW-1185">Reference proteome</keyword>
<evidence type="ECO:0000256" key="1">
    <source>
        <dbReference type="ARBA" id="ARBA00006583"/>
    </source>
</evidence>
<dbReference type="InterPro" id="IPR020591">
    <property type="entry name" value="Chromosome_initiator_DnaA-like"/>
</dbReference>
<dbReference type="PROSITE" id="PS01008">
    <property type="entry name" value="DNAA"/>
    <property type="match status" value="1"/>
</dbReference>
<dbReference type="Gene3D" id="3.40.50.300">
    <property type="entry name" value="P-loop containing nucleotide triphosphate hydrolases"/>
    <property type="match status" value="1"/>
</dbReference>
<keyword evidence="5 8" id="KW-0067">ATP-binding</keyword>
<evidence type="ECO:0000256" key="7">
    <source>
        <dbReference type="ARBA" id="ARBA00023125"/>
    </source>
</evidence>
<dbReference type="InParanoid" id="A0A540VDR4"/>
<dbReference type="SMART" id="SM00760">
    <property type="entry name" value="Bac_DnaA_C"/>
    <property type="match status" value="1"/>
</dbReference>
<evidence type="ECO:0000256" key="4">
    <source>
        <dbReference type="ARBA" id="ARBA00022741"/>
    </source>
</evidence>
<comment type="subcellular location">
    <subcellularLocation>
        <location evidence="8">Cytoplasm</location>
    </subcellularLocation>
</comment>
<dbReference type="SUPFAM" id="SSF52540">
    <property type="entry name" value="P-loop containing nucleoside triphosphate hydrolases"/>
    <property type="match status" value="1"/>
</dbReference>
<feature type="binding site" evidence="8">
    <location>
        <position position="288"/>
    </location>
    <ligand>
        <name>ATP</name>
        <dbReference type="ChEBI" id="CHEBI:30616"/>
    </ligand>
</feature>
<dbReference type="PANTHER" id="PTHR30050">
    <property type="entry name" value="CHROMOSOMAL REPLICATION INITIATOR PROTEIN DNAA"/>
    <property type="match status" value="1"/>
</dbReference>
<evidence type="ECO:0000256" key="8">
    <source>
        <dbReference type="HAMAP-Rule" id="MF_00377"/>
    </source>
</evidence>
<dbReference type="SMART" id="SM00382">
    <property type="entry name" value="AAA"/>
    <property type="match status" value="1"/>
</dbReference>
<keyword evidence="4 8" id="KW-0547">Nucleotide-binding</keyword>
<dbReference type="InterPro" id="IPR024633">
    <property type="entry name" value="DnaA_N_dom"/>
</dbReference>
<dbReference type="GO" id="GO:0005524">
    <property type="term" value="F:ATP binding"/>
    <property type="evidence" value="ECO:0007669"/>
    <property type="project" value="UniProtKB-UniRule"/>
</dbReference>
<dbReference type="GO" id="GO:0005886">
    <property type="term" value="C:plasma membrane"/>
    <property type="evidence" value="ECO:0007669"/>
    <property type="project" value="TreeGrafter"/>
</dbReference>
<reference evidence="15 16" key="1">
    <citation type="submission" date="2019-06" db="EMBL/GenBank/DDBJ databases">
        <title>Genome sequence of Litorilinea aerophila BAA-2444.</title>
        <authorList>
            <person name="Maclea K.S."/>
            <person name="Maurais E.G."/>
            <person name="Iannazzi L.C."/>
        </authorList>
    </citation>
    <scope>NUCLEOTIDE SEQUENCE [LARGE SCALE GENOMIC DNA]</scope>
    <source>
        <strain evidence="15 16">ATCC BAA-2444</strain>
    </source>
</reference>
<dbReference type="Pfam" id="PF00308">
    <property type="entry name" value="Bac_DnaA"/>
    <property type="match status" value="1"/>
</dbReference>
<accession>A0A540VDR4</accession>
<dbReference type="AlphaFoldDB" id="A0A540VDR4"/>
<name>A0A540VDR4_9CHLR</name>
<dbReference type="GO" id="GO:0008289">
    <property type="term" value="F:lipid binding"/>
    <property type="evidence" value="ECO:0007669"/>
    <property type="project" value="UniProtKB-KW"/>
</dbReference>
<organism evidence="15 16">
    <name type="scientific">Litorilinea aerophila</name>
    <dbReference type="NCBI Taxonomy" id="1204385"/>
    <lineage>
        <taxon>Bacteria</taxon>
        <taxon>Bacillati</taxon>
        <taxon>Chloroflexota</taxon>
        <taxon>Caldilineae</taxon>
        <taxon>Caldilineales</taxon>
        <taxon>Caldilineaceae</taxon>
        <taxon>Litorilinea</taxon>
    </lineage>
</organism>
<dbReference type="GO" id="GO:0003688">
    <property type="term" value="F:DNA replication origin binding"/>
    <property type="evidence" value="ECO:0007669"/>
    <property type="project" value="UniProtKB-UniRule"/>
</dbReference>
<comment type="similarity">
    <text evidence="1 8 11">Belongs to the DnaA family.</text>
</comment>
<dbReference type="EMBL" id="VIGC01000019">
    <property type="protein sequence ID" value="TQE94910.1"/>
    <property type="molecule type" value="Genomic_DNA"/>
</dbReference>
<evidence type="ECO:0000256" key="10">
    <source>
        <dbReference type="RuleBase" id="RU000577"/>
    </source>
</evidence>
<dbReference type="Proteomes" id="UP000317371">
    <property type="component" value="Unassembled WGS sequence"/>
</dbReference>
<sequence>MSSSGRSRQKRNPQDSGGDHRVLARPTLPVVTDQATGPDSAPGVEVPGESVTPEEETKPGDSLLQAWAEASPGGDLCPAEQPTAGDQFDPHVIWQMALSELALQMPSATYDTWVRDTVVVAYEDGEFIIGMPNAYARDWLENRLRHNIKRTLSSIMNRSVQVQFRVCPRTQAAEAVAPQAPLYAMALDEEESSSRTPPQGEGTEVTVHKRLPGNRPATGGSSGLPPASSGSSPRPRLASQLNPAHTFDTFVVGNHNRLAHAAALAVVDTPGQSFNPLFIYGGVGLGKTHLLNAIGNAALERGYQMLYCSSEQFTNELISAIRNQSTEEFRNKYRQVDILLIDDIQFIGGKESTQEEFFHTFNHLHAAGRQVVLSSDRPPKALATLEERLRSRFEGGLQADIAQPDFETRVAILQSKANKLGIPVAYDVLLLIAERVDSNIRELEGALNRLCLQARLVGRSIDLAFARSILDDLAPQRVACTPGEVIRIVAQHFNLRPEDLTGRRRTKDVATARQIAMYLLREDNGLSLPAIGEQLGGRDHSTVRYGVEKVAEDLVRDEALRLTIMTLRDKIYVPMA</sequence>
<comment type="function">
    <text evidence="8 10">Plays an essential role in the initiation and regulation of chromosomal replication. ATP-DnaA binds to the origin of replication (oriC) to initiate formation of the DNA replication initiation complex once per cell cycle. Binds the DnaA box (a 9 base pair repeat at the origin) and separates the double-stranded (ds)DNA. Forms a right-handed helical filament on oriC DNA; dsDNA binds to the exterior of the filament while single-stranded (ss)DNA is stabiized in the filament's interior. The ATP-DnaA-oriC complex binds and stabilizes one strand of the AT-rich DNA unwinding element (DUE), permitting loading of DNA polymerase. After initiation quickly degrades to an ADP-DnaA complex that is not apt for DNA replication. Binds acidic phospholipids.</text>
</comment>
<dbReference type="SUPFAM" id="SSF48295">
    <property type="entry name" value="TrpR-like"/>
    <property type="match status" value="1"/>
</dbReference>
<feature type="region of interest" description="Domain IV, binds dsDNA" evidence="8">
    <location>
        <begin position="455"/>
        <end position="576"/>
    </location>
</feature>
<dbReference type="InterPro" id="IPR018312">
    <property type="entry name" value="Chromosome_initiator_DnaA_CS"/>
</dbReference>
<feature type="region of interest" description="Domain I, interacts with DnaA modulators" evidence="8">
    <location>
        <begin position="1"/>
        <end position="204"/>
    </location>
</feature>
<feature type="compositionally biased region" description="Low complexity" evidence="12">
    <location>
        <begin position="223"/>
        <end position="239"/>
    </location>
</feature>